<dbReference type="Gene3D" id="2.120.10.60">
    <property type="entry name" value="Tricorn protease N-terminal domain"/>
    <property type="match status" value="1"/>
</dbReference>
<proteinExistence type="inferred from homology"/>
<evidence type="ECO:0008006" key="5">
    <source>
        <dbReference type="Google" id="ProtNLM"/>
    </source>
</evidence>
<evidence type="ECO:0000313" key="4">
    <source>
        <dbReference type="Proteomes" id="UP000464178"/>
    </source>
</evidence>
<dbReference type="Gene3D" id="2.120.10.30">
    <property type="entry name" value="TolB, C-terminal domain"/>
    <property type="match status" value="2"/>
</dbReference>
<dbReference type="PANTHER" id="PTHR36842">
    <property type="entry name" value="PROTEIN TOLB HOMOLOG"/>
    <property type="match status" value="1"/>
</dbReference>
<dbReference type="InterPro" id="IPR011659">
    <property type="entry name" value="WD40"/>
</dbReference>
<dbReference type="EMBL" id="LR593886">
    <property type="protein sequence ID" value="VTR92010.1"/>
    <property type="molecule type" value="Genomic_DNA"/>
</dbReference>
<gene>
    <name evidence="3" type="ORF">SOIL9_57040</name>
</gene>
<dbReference type="KEGG" id="gms:SOIL9_57040"/>
<dbReference type="PANTHER" id="PTHR36842:SF1">
    <property type="entry name" value="PROTEIN TOLB"/>
    <property type="match status" value="1"/>
</dbReference>
<reference evidence="3 4" key="1">
    <citation type="submission" date="2019-05" db="EMBL/GenBank/DDBJ databases">
        <authorList>
            <consortium name="Science for Life Laboratories"/>
        </authorList>
    </citation>
    <scope>NUCLEOTIDE SEQUENCE [LARGE SCALE GENOMIC DNA]</scope>
    <source>
        <strain evidence="3">Soil9</strain>
    </source>
</reference>
<name>A0A6P2CXT3_9BACT</name>
<dbReference type="Proteomes" id="UP000464178">
    <property type="component" value="Chromosome"/>
</dbReference>
<evidence type="ECO:0000256" key="2">
    <source>
        <dbReference type="SAM" id="SignalP"/>
    </source>
</evidence>
<protein>
    <recommendedName>
        <fullName evidence="5">DUF5050 domain-containing protein</fullName>
    </recommendedName>
</protein>
<organism evidence="3 4">
    <name type="scientific">Gemmata massiliana</name>
    <dbReference type="NCBI Taxonomy" id="1210884"/>
    <lineage>
        <taxon>Bacteria</taxon>
        <taxon>Pseudomonadati</taxon>
        <taxon>Planctomycetota</taxon>
        <taxon>Planctomycetia</taxon>
        <taxon>Gemmatales</taxon>
        <taxon>Gemmataceae</taxon>
        <taxon>Gemmata</taxon>
    </lineage>
</organism>
<evidence type="ECO:0000256" key="1">
    <source>
        <dbReference type="ARBA" id="ARBA00009820"/>
    </source>
</evidence>
<comment type="similarity">
    <text evidence="1">Belongs to the TolB family.</text>
</comment>
<sequence length="295" mass="32800">MKPLVPHSLVAALLCFPLIPLRAYGGENAPVRLTNDGSFKQNLQWSPDGKTLLFTRIHQGKMALWVMPAEGGELKRLLPNHTEPHFDGHYSPDGKRIVYVYDKLEGTDGKLRINVCAADGSDDQTLIPHKAFEESPRFSPNGKKVLWVSTRNKNPDLFTVDADGKNETRLTNDPAYDLHPAWNSDGTKITFASGRSGKQKIHVMNADGSDQKRITDGEFLDAWPVWEPGGKRIAFASNRSGNSDIWLMTEDGKELTNLTDHKAQDTAPVWHPKGKKLAFVSTRDGGSDIYVIDIK</sequence>
<dbReference type="InterPro" id="IPR011042">
    <property type="entry name" value="6-blade_b-propeller_TolB-like"/>
</dbReference>
<dbReference type="RefSeq" id="WP_162666932.1">
    <property type="nucleotide sequence ID" value="NZ_LR593886.1"/>
</dbReference>
<feature type="chain" id="PRO_5026978857" description="DUF5050 domain-containing protein" evidence="2">
    <location>
        <begin position="26"/>
        <end position="295"/>
    </location>
</feature>
<keyword evidence="4" id="KW-1185">Reference proteome</keyword>
<evidence type="ECO:0000313" key="3">
    <source>
        <dbReference type="EMBL" id="VTR92010.1"/>
    </source>
</evidence>
<dbReference type="Pfam" id="PF07676">
    <property type="entry name" value="PD40"/>
    <property type="match status" value="6"/>
</dbReference>
<keyword evidence="2" id="KW-0732">Signal</keyword>
<dbReference type="SUPFAM" id="SSF82171">
    <property type="entry name" value="DPP6 N-terminal domain-like"/>
    <property type="match status" value="1"/>
</dbReference>
<accession>A0A6P2CXT3</accession>
<dbReference type="AlphaFoldDB" id="A0A6P2CXT3"/>
<feature type="signal peptide" evidence="2">
    <location>
        <begin position="1"/>
        <end position="25"/>
    </location>
</feature>